<dbReference type="AlphaFoldDB" id="A0A0F9RRT3"/>
<dbReference type="PANTHER" id="PTHR44688">
    <property type="entry name" value="DNA-BINDING TRANSCRIPTIONAL ACTIVATOR DEVR_DOSR"/>
    <property type="match status" value="1"/>
</dbReference>
<dbReference type="InterPro" id="IPR036388">
    <property type="entry name" value="WH-like_DNA-bd_sf"/>
</dbReference>
<keyword evidence="3" id="KW-0804">Transcription</keyword>
<dbReference type="PANTHER" id="PTHR44688:SF16">
    <property type="entry name" value="DNA-BINDING TRANSCRIPTIONAL ACTIVATOR DEVR_DOSR"/>
    <property type="match status" value="1"/>
</dbReference>
<evidence type="ECO:0000256" key="2">
    <source>
        <dbReference type="ARBA" id="ARBA00023125"/>
    </source>
</evidence>
<comment type="caution">
    <text evidence="5">The sequence shown here is derived from an EMBL/GenBank/DDBJ whole genome shotgun (WGS) entry which is preliminary data.</text>
</comment>
<protein>
    <recommendedName>
        <fullName evidence="4">HTH luxR-type domain-containing protein</fullName>
    </recommendedName>
</protein>
<gene>
    <name evidence="5" type="ORF">LCGC14_0544730</name>
</gene>
<dbReference type="PRINTS" id="PR00038">
    <property type="entry name" value="HTHLUXR"/>
</dbReference>
<name>A0A0F9RRT3_9ZZZZ</name>
<dbReference type="InterPro" id="IPR036693">
    <property type="entry name" value="TF_LuxR_autoind-bd_dom_sf"/>
</dbReference>
<dbReference type="InterPro" id="IPR016032">
    <property type="entry name" value="Sig_transdc_resp-reg_C-effctor"/>
</dbReference>
<evidence type="ECO:0000259" key="4">
    <source>
        <dbReference type="PROSITE" id="PS50043"/>
    </source>
</evidence>
<dbReference type="EMBL" id="LAZR01000735">
    <property type="protein sequence ID" value="KKN59190.1"/>
    <property type="molecule type" value="Genomic_DNA"/>
</dbReference>
<proteinExistence type="predicted"/>
<dbReference type="GO" id="GO:0006355">
    <property type="term" value="P:regulation of DNA-templated transcription"/>
    <property type="evidence" value="ECO:0007669"/>
    <property type="project" value="InterPro"/>
</dbReference>
<organism evidence="5">
    <name type="scientific">marine sediment metagenome</name>
    <dbReference type="NCBI Taxonomy" id="412755"/>
    <lineage>
        <taxon>unclassified sequences</taxon>
        <taxon>metagenomes</taxon>
        <taxon>ecological metagenomes</taxon>
    </lineage>
</organism>
<sequence length="242" mass="27150">MIHQTGVAGVIANNVTTEKFNEFTSNLDHALQSLGVNRYAYFCSERNGSSPSIVTNLPREWLSEYEENALYRIDPVLDISKDTALPFSWLTTGLNNQNQQLSSNALKYKIIEGYSFIAISHGTEVGTLTLCLDKKETGLSSVINKNEAAIQFFLIKYHEQHRQLYNHGLSTKPDAQIKNLSCREKEVLRWIAIGKTYSEAAAILGITERTIKFHVANIKQKLDVYSSRQLASIATKHGLVNV</sequence>
<dbReference type="Gene3D" id="3.30.450.80">
    <property type="entry name" value="Transcription factor LuxR-like, autoinducer-binding domain"/>
    <property type="match status" value="1"/>
</dbReference>
<evidence type="ECO:0000256" key="1">
    <source>
        <dbReference type="ARBA" id="ARBA00023015"/>
    </source>
</evidence>
<dbReference type="InterPro" id="IPR000792">
    <property type="entry name" value="Tscrpt_reg_LuxR_C"/>
</dbReference>
<accession>A0A0F9RRT3</accession>
<reference evidence="5" key="1">
    <citation type="journal article" date="2015" name="Nature">
        <title>Complex archaea that bridge the gap between prokaryotes and eukaryotes.</title>
        <authorList>
            <person name="Spang A."/>
            <person name="Saw J.H."/>
            <person name="Jorgensen S.L."/>
            <person name="Zaremba-Niedzwiedzka K."/>
            <person name="Martijn J."/>
            <person name="Lind A.E."/>
            <person name="van Eijk R."/>
            <person name="Schleper C."/>
            <person name="Guy L."/>
            <person name="Ettema T.J."/>
        </authorList>
    </citation>
    <scope>NUCLEOTIDE SEQUENCE</scope>
</reference>
<dbReference type="GO" id="GO:0003677">
    <property type="term" value="F:DNA binding"/>
    <property type="evidence" value="ECO:0007669"/>
    <property type="project" value="UniProtKB-KW"/>
</dbReference>
<dbReference type="CDD" id="cd06170">
    <property type="entry name" value="LuxR_C_like"/>
    <property type="match status" value="1"/>
</dbReference>
<dbReference type="SUPFAM" id="SSF46894">
    <property type="entry name" value="C-terminal effector domain of the bipartite response regulators"/>
    <property type="match status" value="1"/>
</dbReference>
<dbReference type="SUPFAM" id="SSF75516">
    <property type="entry name" value="Pheromone-binding domain of LuxR-like quorum-sensing transcription factors"/>
    <property type="match status" value="1"/>
</dbReference>
<evidence type="ECO:0000256" key="3">
    <source>
        <dbReference type="ARBA" id="ARBA00023163"/>
    </source>
</evidence>
<feature type="domain" description="HTH luxR-type" evidence="4">
    <location>
        <begin position="173"/>
        <end position="238"/>
    </location>
</feature>
<dbReference type="InterPro" id="IPR005143">
    <property type="entry name" value="TF_LuxR_autoind-bd_dom"/>
</dbReference>
<dbReference type="SMART" id="SM00421">
    <property type="entry name" value="HTH_LUXR"/>
    <property type="match status" value="1"/>
</dbReference>
<keyword evidence="2" id="KW-0238">DNA-binding</keyword>
<dbReference type="Pfam" id="PF00196">
    <property type="entry name" value="GerE"/>
    <property type="match status" value="1"/>
</dbReference>
<dbReference type="PROSITE" id="PS50043">
    <property type="entry name" value="HTH_LUXR_2"/>
    <property type="match status" value="1"/>
</dbReference>
<evidence type="ECO:0000313" key="5">
    <source>
        <dbReference type="EMBL" id="KKN59190.1"/>
    </source>
</evidence>
<dbReference type="Gene3D" id="1.10.10.10">
    <property type="entry name" value="Winged helix-like DNA-binding domain superfamily/Winged helix DNA-binding domain"/>
    <property type="match status" value="1"/>
</dbReference>
<keyword evidence="1" id="KW-0805">Transcription regulation</keyword>
<dbReference type="Pfam" id="PF03472">
    <property type="entry name" value="Autoind_bind"/>
    <property type="match status" value="1"/>
</dbReference>